<evidence type="ECO:0000313" key="2">
    <source>
        <dbReference type="Proteomes" id="UP000030745"/>
    </source>
</evidence>
<name>A0A067C0W3_SAPPC</name>
<accession>A0A067C0W3</accession>
<reference evidence="1 2" key="1">
    <citation type="journal article" date="2013" name="PLoS Genet.">
        <title>Distinctive expansion of potential virulence genes in the genome of the oomycete fish pathogen Saprolegnia parasitica.</title>
        <authorList>
            <person name="Jiang R.H."/>
            <person name="de Bruijn I."/>
            <person name="Haas B.J."/>
            <person name="Belmonte R."/>
            <person name="Lobach L."/>
            <person name="Christie J."/>
            <person name="van den Ackerveken G."/>
            <person name="Bottin A."/>
            <person name="Bulone V."/>
            <person name="Diaz-Moreno S.M."/>
            <person name="Dumas B."/>
            <person name="Fan L."/>
            <person name="Gaulin E."/>
            <person name="Govers F."/>
            <person name="Grenville-Briggs L.J."/>
            <person name="Horner N.R."/>
            <person name="Levin J.Z."/>
            <person name="Mammella M."/>
            <person name="Meijer H.J."/>
            <person name="Morris P."/>
            <person name="Nusbaum C."/>
            <person name="Oome S."/>
            <person name="Phillips A.J."/>
            <person name="van Rooyen D."/>
            <person name="Rzeszutek E."/>
            <person name="Saraiva M."/>
            <person name="Secombes C.J."/>
            <person name="Seidl M.F."/>
            <person name="Snel B."/>
            <person name="Stassen J.H."/>
            <person name="Sykes S."/>
            <person name="Tripathy S."/>
            <person name="van den Berg H."/>
            <person name="Vega-Arreguin J.C."/>
            <person name="Wawra S."/>
            <person name="Young S.K."/>
            <person name="Zeng Q."/>
            <person name="Dieguez-Uribeondo J."/>
            <person name="Russ C."/>
            <person name="Tyler B.M."/>
            <person name="van West P."/>
        </authorList>
    </citation>
    <scope>NUCLEOTIDE SEQUENCE [LARGE SCALE GENOMIC DNA]</scope>
    <source>
        <strain evidence="1 2">CBS 223.65</strain>
    </source>
</reference>
<evidence type="ECO:0000313" key="1">
    <source>
        <dbReference type="EMBL" id="KDO20467.1"/>
    </source>
</evidence>
<dbReference type="KEGG" id="spar:SPRG_13985"/>
<organism evidence="1 2">
    <name type="scientific">Saprolegnia parasitica (strain CBS 223.65)</name>
    <dbReference type="NCBI Taxonomy" id="695850"/>
    <lineage>
        <taxon>Eukaryota</taxon>
        <taxon>Sar</taxon>
        <taxon>Stramenopiles</taxon>
        <taxon>Oomycota</taxon>
        <taxon>Saprolegniomycetes</taxon>
        <taxon>Saprolegniales</taxon>
        <taxon>Saprolegniaceae</taxon>
        <taxon>Saprolegnia</taxon>
    </lineage>
</organism>
<dbReference type="VEuPathDB" id="FungiDB:SPRG_13985"/>
<sequence length="162" mass="17209">MTSALVDPTVITAVVAASPGLPPFGLVGVERSTALAPVAAPIGPYVFLYLTLYQESSIAYSALDYARIKLAVAAASGIPSNVISLLKLYKPFNSNAMQWTFQLPLTDGSNSLAAVQWPTNQTILGIQLNLYADGYTTYEVTSSGDLFIPRQSYPLLTAALCT</sequence>
<protein>
    <submittedName>
        <fullName evidence="1">Uncharacterized protein</fullName>
    </submittedName>
</protein>
<keyword evidence="2" id="KW-1185">Reference proteome</keyword>
<dbReference type="GeneID" id="24135820"/>
<proteinExistence type="predicted"/>
<dbReference type="Proteomes" id="UP000030745">
    <property type="component" value="Unassembled WGS sequence"/>
</dbReference>
<dbReference type="AlphaFoldDB" id="A0A067C0W3"/>
<dbReference type="EMBL" id="KK583311">
    <property type="protein sequence ID" value="KDO20467.1"/>
    <property type="molecule type" value="Genomic_DNA"/>
</dbReference>
<gene>
    <name evidence="1" type="ORF">SPRG_13985</name>
</gene>
<dbReference type="STRING" id="695850.A0A067C0W3"/>
<dbReference type="RefSeq" id="XP_012208794.1">
    <property type="nucleotide sequence ID" value="XM_012353404.1"/>
</dbReference>